<keyword evidence="2" id="KW-1185">Reference proteome</keyword>
<name>A0ABR3FMZ9_9AGAR</name>
<reference evidence="1 2" key="1">
    <citation type="submission" date="2024-02" db="EMBL/GenBank/DDBJ databases">
        <title>A draft genome for the cacao thread blight pathogen Marasmius crinis-equi.</title>
        <authorList>
            <person name="Cohen S.P."/>
            <person name="Baruah I.K."/>
            <person name="Amoako-Attah I."/>
            <person name="Bukari Y."/>
            <person name="Meinhardt L.W."/>
            <person name="Bailey B.A."/>
        </authorList>
    </citation>
    <scope>NUCLEOTIDE SEQUENCE [LARGE SCALE GENOMIC DNA]</scope>
    <source>
        <strain evidence="1 2">GH-76</strain>
    </source>
</reference>
<protein>
    <submittedName>
        <fullName evidence="1">Uncharacterized protein</fullName>
    </submittedName>
</protein>
<comment type="caution">
    <text evidence="1">The sequence shown here is derived from an EMBL/GenBank/DDBJ whole genome shotgun (WGS) entry which is preliminary data.</text>
</comment>
<dbReference type="Proteomes" id="UP001465976">
    <property type="component" value="Unassembled WGS sequence"/>
</dbReference>
<dbReference type="EMBL" id="JBAHYK010000201">
    <property type="protein sequence ID" value="KAL0576760.1"/>
    <property type="molecule type" value="Genomic_DNA"/>
</dbReference>
<evidence type="ECO:0000313" key="2">
    <source>
        <dbReference type="Proteomes" id="UP001465976"/>
    </source>
</evidence>
<sequence>MNVFGSERVIMAFPSGVWYLQDRVERLQHRPERPSRRRTSARVLELLMNDCRERFFPSLNVGDMVLLSFANFDCYHAVSDHFSVIHSIHRRLSRFFCREAIDTFCKIQIVTGCLISGSFALQFYTGENYESSDLDLYCNVRSSSLVARFLLYQGYKYNAANNQPSGFDAMLVWVAERRMATRYGEANAQILTVLNFVRTTSVVTNQVQLIVTPSSPVEAIFNFHSRPTHAIALYPYTTFRLKETVTLASKRKTPKSFEALRKYEFRGYMLTDSPSVQATCVVRSEFAHYRAIGDRACWVIPLAPLEGADVESCGTTWMRSFMANSWGNNMERFGRFGIRYGVGGNCGWRTGYTWAECCFFMRTHDVVLLPECPECFGDARDEYSLWPEVHSVVTASSFVESPLDSFLLRFVRLALLKAPYYAPVGYNMLPDGTVAWNILRRLRTVYRFLRWEPRVVVAFELGSDERACRLQTVVRLYVPVPEPGLDDAVVCVSENRNTRLGSDTPLKFSTFIMTGMWMMPSGDLSSVSVSDNFWPSVPTRRLEESPANPEIVQVVDAMWDDMVSRYPEVPGTRRPRLTAKEYLEASLAEIYGLFRAEVQVGFSM</sequence>
<gene>
    <name evidence="1" type="ORF">V5O48_005225</name>
</gene>
<organism evidence="1 2">
    <name type="scientific">Marasmius crinis-equi</name>
    <dbReference type="NCBI Taxonomy" id="585013"/>
    <lineage>
        <taxon>Eukaryota</taxon>
        <taxon>Fungi</taxon>
        <taxon>Dikarya</taxon>
        <taxon>Basidiomycota</taxon>
        <taxon>Agaricomycotina</taxon>
        <taxon>Agaricomycetes</taxon>
        <taxon>Agaricomycetidae</taxon>
        <taxon>Agaricales</taxon>
        <taxon>Marasmiineae</taxon>
        <taxon>Marasmiaceae</taxon>
        <taxon>Marasmius</taxon>
    </lineage>
</organism>
<accession>A0ABR3FMZ9</accession>
<evidence type="ECO:0000313" key="1">
    <source>
        <dbReference type="EMBL" id="KAL0576760.1"/>
    </source>
</evidence>
<proteinExistence type="predicted"/>